<proteinExistence type="predicted"/>
<accession>A0A383TZP2</accession>
<dbReference type="AlphaFoldDB" id="A0A383TZP2"/>
<dbReference type="OrthoDB" id="1147831at2"/>
<protein>
    <submittedName>
        <fullName evidence="1">Uncharacterized protein</fullName>
    </submittedName>
</protein>
<keyword evidence="2" id="KW-1185">Reference proteome</keyword>
<dbReference type="RefSeq" id="WP_119059444.1">
    <property type="nucleotide sequence ID" value="NZ_OX579588.1"/>
</dbReference>
<dbReference type="Proteomes" id="UP000262142">
    <property type="component" value="Unassembled WGS sequence"/>
</dbReference>
<evidence type="ECO:0000313" key="2">
    <source>
        <dbReference type="Proteomes" id="UP000262142"/>
    </source>
</evidence>
<name>A0A383TZP2_9FLAO</name>
<evidence type="ECO:0000313" key="1">
    <source>
        <dbReference type="EMBL" id="SZD73084.1"/>
    </source>
</evidence>
<organism evidence="1 2">
    <name type="scientific">Candidatus Ornithobacterium hominis</name>
    <dbReference type="NCBI Taxonomy" id="2497989"/>
    <lineage>
        <taxon>Bacteria</taxon>
        <taxon>Pseudomonadati</taxon>
        <taxon>Bacteroidota</taxon>
        <taxon>Flavobacteriia</taxon>
        <taxon>Flavobacteriales</taxon>
        <taxon>Weeksellaceae</taxon>
        <taxon>Ornithobacterium</taxon>
    </lineage>
</organism>
<gene>
    <name evidence="1" type="ORF">SAMEA104719789_01151</name>
</gene>
<dbReference type="EMBL" id="UNSC01000004">
    <property type="protein sequence ID" value="SZD73084.1"/>
    <property type="molecule type" value="Genomic_DNA"/>
</dbReference>
<reference evidence="1 2" key="1">
    <citation type="submission" date="2018-09" db="EMBL/GenBank/DDBJ databases">
        <authorList>
            <consortium name="Pathogen Informatics"/>
        </authorList>
    </citation>
    <scope>NUCLEOTIDE SEQUENCE [LARGE SCALE GENOMIC DNA]</scope>
    <source>
        <strain evidence="1 2">OH-22767</strain>
    </source>
</reference>
<sequence length="59" mass="7000">MSKLKEEFKETMEIISEFLDIEQGVQIEAPVVTEDKIYILDSEQVLYIYEREIFLTLAK</sequence>